<sequence length="532" mass="53784">MNVRVTAATLGLTLLLAACGEQSPTAQAAPGTGLPTAAARTQAPLLGASNPDAIAGQYIVVFSDGAMPDLAAQSAGGLIGRLGLDPQGITVQHIYAAALNGFAARLSAQNLAKLQADRRVKYVQQDSVVRASATQSGAVWGLDRIDQRSLPLNGSYVYDTAASNVKVYIIDTGIRITHQEFGGRATWGTNQTGDGNNTDCGGHGTHVAGTVGSSTYGVAKSVKLVAVKVLGCNGSGSNSGIIAGINWAVSNKGSATAIANMSLGGGRDQASNDAVNTAVNKGLFIAVAAGNENQDACNVSPASAEKALTVGATTRSDRRADPNDWGYTQAGSPLGSNYGSCVDLFAPGTGITSTLSTGDTAVSGATWNGTSMATPHVAGAAALILAANPSYTPDQIRAALLNSATTGKLSNLGGSVDRLLFTNPGGGTTDPAPTPNTQTYTGSVAAGQNSYQPNTTGFNYAGGTLKASLSGPAGTDFDLYLYRYQNGAWSVVAQSDGSTSTEGVTYTAAAGTYIWGIYAYSGSGSYTLTESK</sequence>
<evidence type="ECO:0000256" key="4">
    <source>
        <dbReference type="ARBA" id="ARBA00022825"/>
    </source>
</evidence>
<feature type="domain" description="Inhibitor I9" evidence="10">
    <location>
        <begin position="57"/>
        <end position="131"/>
    </location>
</feature>
<evidence type="ECO:0000256" key="7">
    <source>
        <dbReference type="RuleBase" id="RU003355"/>
    </source>
</evidence>
<dbReference type="PROSITE" id="PS51892">
    <property type="entry name" value="SUBTILASE"/>
    <property type="match status" value="1"/>
</dbReference>
<dbReference type="InterPro" id="IPR022398">
    <property type="entry name" value="Peptidase_S8_His-AS"/>
</dbReference>
<dbReference type="InterPro" id="IPR034193">
    <property type="entry name" value="PCSK9_ProteinaseK-like"/>
</dbReference>
<feature type="domain" description="Peptidase S8/S53" evidence="9">
    <location>
        <begin position="163"/>
        <end position="407"/>
    </location>
</feature>
<dbReference type="InterPro" id="IPR010259">
    <property type="entry name" value="S8pro/Inhibitor_I9"/>
</dbReference>
<dbReference type="Pfam" id="PF05922">
    <property type="entry name" value="Inhibitor_I9"/>
    <property type="match status" value="1"/>
</dbReference>
<dbReference type="FunFam" id="3.40.50.200:FF:000014">
    <property type="entry name" value="Proteinase K"/>
    <property type="match status" value="1"/>
</dbReference>
<keyword evidence="8" id="KW-0732">Signal</keyword>
<dbReference type="KEGG" id="dgo:DGo_CA0785"/>
<evidence type="ECO:0000259" key="9">
    <source>
        <dbReference type="Pfam" id="PF00082"/>
    </source>
</evidence>
<dbReference type="PANTHER" id="PTHR43806">
    <property type="entry name" value="PEPTIDASE S8"/>
    <property type="match status" value="1"/>
</dbReference>
<keyword evidence="4 6" id="KW-0720">Serine protease</keyword>
<dbReference type="GO" id="GO:0006508">
    <property type="term" value="P:proteolysis"/>
    <property type="evidence" value="ECO:0007669"/>
    <property type="project" value="UniProtKB-KW"/>
</dbReference>
<dbReference type="STRING" id="745776.DGo_CA0785"/>
<accession>H8GXY0</accession>
<dbReference type="PROSITE" id="PS51257">
    <property type="entry name" value="PROKAR_LIPOPROTEIN"/>
    <property type="match status" value="1"/>
</dbReference>
<comment type="similarity">
    <text evidence="1 6 7">Belongs to the peptidase S8 family.</text>
</comment>
<dbReference type="GO" id="GO:0005615">
    <property type="term" value="C:extracellular space"/>
    <property type="evidence" value="ECO:0007669"/>
    <property type="project" value="TreeGrafter"/>
</dbReference>
<name>H8GXY0_DEIGI</name>
<dbReference type="Gene3D" id="3.40.50.200">
    <property type="entry name" value="Peptidase S8/S53 domain"/>
    <property type="match status" value="1"/>
</dbReference>
<evidence type="ECO:0000313" key="11">
    <source>
        <dbReference type="EMBL" id="AFD24712.1"/>
    </source>
</evidence>
<dbReference type="RefSeq" id="WP_014684195.1">
    <property type="nucleotide sequence ID" value="NC_017790.1"/>
</dbReference>
<feature type="active site" description="Charge relay system" evidence="5 6">
    <location>
        <position position="203"/>
    </location>
</feature>
<gene>
    <name evidence="11" type="ordered locus">DGo_CA0785</name>
</gene>
<evidence type="ECO:0000256" key="8">
    <source>
        <dbReference type="SAM" id="SignalP"/>
    </source>
</evidence>
<keyword evidence="12" id="KW-1185">Reference proteome</keyword>
<dbReference type="InterPro" id="IPR023828">
    <property type="entry name" value="Peptidase_S8_Ser-AS"/>
</dbReference>
<evidence type="ECO:0000313" key="12">
    <source>
        <dbReference type="Proteomes" id="UP000007575"/>
    </source>
</evidence>
<dbReference type="SUPFAM" id="SSF89260">
    <property type="entry name" value="Collagen-binding domain"/>
    <property type="match status" value="1"/>
</dbReference>
<dbReference type="CDD" id="cd04077">
    <property type="entry name" value="Peptidases_S8_PCSK9_ProteinaseK_like"/>
    <property type="match status" value="1"/>
</dbReference>
<dbReference type="PATRIC" id="fig|745776.4.peg.804"/>
<feature type="chain" id="PRO_5005350686" evidence="8">
    <location>
        <begin position="29"/>
        <end position="532"/>
    </location>
</feature>
<dbReference type="eggNOG" id="COG1404">
    <property type="taxonomic scope" value="Bacteria"/>
</dbReference>
<dbReference type="OrthoDB" id="9798386at2"/>
<dbReference type="PROSITE" id="PS00138">
    <property type="entry name" value="SUBTILASE_SER"/>
    <property type="match status" value="1"/>
</dbReference>
<dbReference type="Proteomes" id="UP000007575">
    <property type="component" value="Chromosome"/>
</dbReference>
<protein>
    <submittedName>
        <fullName evidence="11">Peptidase S8 and S53, subtilisin, kexin, sedolisin</fullName>
    </submittedName>
</protein>
<dbReference type="SUPFAM" id="SSF54897">
    <property type="entry name" value="Protease propeptides/inhibitors"/>
    <property type="match status" value="1"/>
</dbReference>
<dbReference type="Gene3D" id="2.60.120.380">
    <property type="match status" value="1"/>
</dbReference>
<evidence type="ECO:0000259" key="10">
    <source>
        <dbReference type="Pfam" id="PF05922"/>
    </source>
</evidence>
<organism evidence="11 12">
    <name type="scientific">Deinococcus gobiensis (strain DSM 21396 / JCM 16679 / CGMCC 1.7299 / I-0)</name>
    <dbReference type="NCBI Taxonomy" id="745776"/>
    <lineage>
        <taxon>Bacteria</taxon>
        <taxon>Thermotogati</taxon>
        <taxon>Deinococcota</taxon>
        <taxon>Deinococci</taxon>
        <taxon>Deinococcales</taxon>
        <taxon>Deinococcaceae</taxon>
        <taxon>Deinococcus</taxon>
    </lineage>
</organism>
<evidence type="ECO:0000256" key="2">
    <source>
        <dbReference type="ARBA" id="ARBA00022670"/>
    </source>
</evidence>
<dbReference type="InterPro" id="IPR036852">
    <property type="entry name" value="Peptidase_S8/S53_dom_sf"/>
</dbReference>
<dbReference type="PRINTS" id="PR00723">
    <property type="entry name" value="SUBTILISIN"/>
</dbReference>
<dbReference type="Pfam" id="PF00082">
    <property type="entry name" value="Peptidase_S8"/>
    <property type="match status" value="1"/>
</dbReference>
<evidence type="ECO:0000256" key="1">
    <source>
        <dbReference type="ARBA" id="ARBA00011073"/>
    </source>
</evidence>
<evidence type="ECO:0000256" key="3">
    <source>
        <dbReference type="ARBA" id="ARBA00022801"/>
    </source>
</evidence>
<feature type="active site" description="Charge relay system" evidence="5 6">
    <location>
        <position position="171"/>
    </location>
</feature>
<feature type="signal peptide" evidence="8">
    <location>
        <begin position="1"/>
        <end position="28"/>
    </location>
</feature>
<dbReference type="PROSITE" id="PS00137">
    <property type="entry name" value="SUBTILASE_HIS"/>
    <property type="match status" value="1"/>
</dbReference>
<evidence type="ECO:0000256" key="6">
    <source>
        <dbReference type="PROSITE-ProRule" id="PRU01240"/>
    </source>
</evidence>
<dbReference type="PROSITE" id="PS00136">
    <property type="entry name" value="SUBTILASE_ASP"/>
    <property type="match status" value="1"/>
</dbReference>
<dbReference type="AlphaFoldDB" id="H8GXY0"/>
<feature type="active site" description="Charge relay system" evidence="5 6">
    <location>
        <position position="371"/>
    </location>
</feature>
<dbReference type="InterPro" id="IPR023827">
    <property type="entry name" value="Peptidase_S8_Asp-AS"/>
</dbReference>
<dbReference type="EMBL" id="CP002191">
    <property type="protein sequence ID" value="AFD24712.1"/>
    <property type="molecule type" value="Genomic_DNA"/>
</dbReference>
<dbReference type="GO" id="GO:0004252">
    <property type="term" value="F:serine-type endopeptidase activity"/>
    <property type="evidence" value="ECO:0007669"/>
    <property type="project" value="UniProtKB-UniRule"/>
</dbReference>
<dbReference type="InterPro" id="IPR000209">
    <property type="entry name" value="Peptidase_S8/S53_dom"/>
</dbReference>
<dbReference type="Gene3D" id="3.30.70.80">
    <property type="entry name" value="Peptidase S8 propeptide/proteinase inhibitor I9"/>
    <property type="match status" value="1"/>
</dbReference>
<evidence type="ECO:0000256" key="5">
    <source>
        <dbReference type="PIRSR" id="PIRSR615500-1"/>
    </source>
</evidence>
<keyword evidence="3 6" id="KW-0378">Hydrolase</keyword>
<keyword evidence="2 6" id="KW-0645">Protease</keyword>
<dbReference type="InterPro" id="IPR037045">
    <property type="entry name" value="S8pro/Inhibitor_I9_sf"/>
</dbReference>
<reference evidence="11 12" key="1">
    <citation type="journal article" date="2012" name="PLoS ONE">
        <title>Genome sequence and transcriptome analysis of the radioresistant bacterium Deinococcus gobiensis: insights into the extreme environmental adaptations.</title>
        <authorList>
            <person name="Yuan M."/>
            <person name="Chen M."/>
            <person name="Zhang W."/>
            <person name="Lu W."/>
            <person name="Wang J."/>
            <person name="Yang M."/>
            <person name="Zhao P."/>
            <person name="Tang R."/>
            <person name="Li X."/>
            <person name="Hao Y."/>
            <person name="Zhou Z."/>
            <person name="Zhan Y."/>
            <person name="Yu H."/>
            <person name="Teng C."/>
            <person name="Yan Y."/>
            <person name="Ping S."/>
            <person name="Wang Y."/>
            <person name="Lin M."/>
        </authorList>
    </citation>
    <scope>NUCLEOTIDE SEQUENCE [LARGE SCALE GENOMIC DNA]</scope>
    <source>
        <strain evidence="11 12">I-0</strain>
    </source>
</reference>
<dbReference type="HOGENOM" id="CLU_011263_1_7_0"/>
<dbReference type="InterPro" id="IPR015500">
    <property type="entry name" value="Peptidase_S8_subtilisin-rel"/>
</dbReference>
<dbReference type="SUPFAM" id="SSF52743">
    <property type="entry name" value="Subtilisin-like"/>
    <property type="match status" value="1"/>
</dbReference>
<dbReference type="PANTHER" id="PTHR43806:SF11">
    <property type="entry name" value="CEREVISIN-RELATED"/>
    <property type="match status" value="1"/>
</dbReference>
<dbReference type="InterPro" id="IPR050131">
    <property type="entry name" value="Peptidase_S8_subtilisin-like"/>
</dbReference>
<proteinExistence type="inferred from homology"/>